<dbReference type="InterPro" id="IPR032710">
    <property type="entry name" value="NTF2-like_dom_sf"/>
</dbReference>
<evidence type="ECO:0000313" key="3">
    <source>
        <dbReference type="Proteomes" id="UP000032067"/>
    </source>
</evidence>
<dbReference type="AlphaFoldDB" id="A0A0D0LWS0"/>
<dbReference type="SUPFAM" id="SSF54427">
    <property type="entry name" value="NTF2-like"/>
    <property type="match status" value="1"/>
</dbReference>
<dbReference type="OrthoDB" id="1163083at2"/>
<reference evidence="2 3" key="1">
    <citation type="submission" date="2014-12" db="EMBL/GenBank/DDBJ databases">
        <title>16Stimator: statistical estimation of ribosomal gene copy numbers from draft genome assemblies.</title>
        <authorList>
            <person name="Perisin M.A."/>
            <person name="Vetter M."/>
            <person name="Gilbert J.A."/>
            <person name="Bergelson J."/>
        </authorList>
    </citation>
    <scope>NUCLEOTIDE SEQUENCE [LARGE SCALE GENOMIC DNA]</scope>
    <source>
        <strain evidence="2 3">MEDvA23</strain>
    </source>
</reference>
<dbReference type="RefSeq" id="WP_042581771.1">
    <property type="nucleotide sequence ID" value="NZ_JXQQ01000080.1"/>
</dbReference>
<dbReference type="Pfam" id="PF12680">
    <property type="entry name" value="SnoaL_2"/>
    <property type="match status" value="1"/>
</dbReference>
<accession>A0A0D0LWS0</accession>
<sequence length="132" mass="14800">MSIDTLATWHRLVKERDVKGLDALLDDNAVFLSPVVHKPQLGKAITAKYLGAAFHVFFNETFRYVRELEGDRDAVLEFEVEIDGISVNGVDMIKWNDAGKIIEFKVMLRPLKAVNLIHEKMGAMLQAASSLS</sequence>
<gene>
    <name evidence="2" type="ORF">RT97_26115</name>
</gene>
<evidence type="ECO:0000259" key="1">
    <source>
        <dbReference type="Pfam" id="PF12680"/>
    </source>
</evidence>
<organism evidence="2 3">
    <name type="scientific">Variovorax paradoxus</name>
    <dbReference type="NCBI Taxonomy" id="34073"/>
    <lineage>
        <taxon>Bacteria</taxon>
        <taxon>Pseudomonadati</taxon>
        <taxon>Pseudomonadota</taxon>
        <taxon>Betaproteobacteria</taxon>
        <taxon>Burkholderiales</taxon>
        <taxon>Comamonadaceae</taxon>
        <taxon>Variovorax</taxon>
    </lineage>
</organism>
<evidence type="ECO:0000313" key="2">
    <source>
        <dbReference type="EMBL" id="KIQ22974.1"/>
    </source>
</evidence>
<dbReference type="Proteomes" id="UP000032067">
    <property type="component" value="Unassembled WGS sequence"/>
</dbReference>
<comment type="caution">
    <text evidence="2">The sequence shown here is derived from an EMBL/GenBank/DDBJ whole genome shotgun (WGS) entry which is preliminary data.</text>
</comment>
<dbReference type="Gene3D" id="3.10.450.50">
    <property type="match status" value="1"/>
</dbReference>
<dbReference type="InterPro" id="IPR037401">
    <property type="entry name" value="SnoaL-like"/>
</dbReference>
<feature type="domain" description="SnoaL-like" evidence="1">
    <location>
        <begin position="8"/>
        <end position="103"/>
    </location>
</feature>
<dbReference type="EMBL" id="JXQQ01000080">
    <property type="protein sequence ID" value="KIQ22974.1"/>
    <property type="molecule type" value="Genomic_DNA"/>
</dbReference>
<proteinExistence type="predicted"/>
<protein>
    <recommendedName>
        <fullName evidence="1">SnoaL-like domain-containing protein</fullName>
    </recommendedName>
</protein>
<name>A0A0D0LWS0_VARPD</name>